<feature type="domain" description="Shedu protein SduA C-terminal" evidence="1">
    <location>
        <begin position="197"/>
        <end position="373"/>
    </location>
</feature>
<evidence type="ECO:0000259" key="1">
    <source>
        <dbReference type="Pfam" id="PF14082"/>
    </source>
</evidence>
<sequence>MPDDFDIHKNKLPGKTYISPRVTTEQGPLRIASKVVDSEGLHYAKLKKEVVLRRTEAGRTEIIAKFLEDSRGLTVVTLQAFNGTTGSPQNTHFSFVGAEIPRLLTFFEDIAAVEFKDSGKVNISDAELRRLTLSKAQAEALVNDNQEVFTEAIEAALTKEDVVALGYRKKQVQTFGRLLSDREYFDQVKATKQARGDEALWQLFFEKNQWIFGYGLSYFFVTGFENKKLEQVVQGHDLLNHGKRADGLMKSRGIINSLCFVEIKTHATSLLDSSPYRAGCWAPSKELSGAVAQVQGTVAEAMRNLYGLLRPTDADGAPTGEEVFNFKPRAFIVAGSLSEFVTDHGVHTDRLRSFEMYRNSIEGIEILTFDELYERSKFIVDARASASLPVIKA</sequence>
<gene>
    <name evidence="2" type="ORF">QRD43_15535</name>
</gene>
<proteinExistence type="predicted"/>
<dbReference type="Proteomes" id="UP001238603">
    <property type="component" value="Unassembled WGS sequence"/>
</dbReference>
<keyword evidence="3" id="KW-1185">Reference proteome</keyword>
<evidence type="ECO:0000313" key="3">
    <source>
        <dbReference type="Proteomes" id="UP001238603"/>
    </source>
</evidence>
<name>A0ABT7LM47_9BURK</name>
<dbReference type="InterPro" id="IPR025359">
    <property type="entry name" value="SduA_C"/>
</dbReference>
<dbReference type="EMBL" id="JASVDS010000004">
    <property type="protein sequence ID" value="MDL5033327.1"/>
    <property type="molecule type" value="Genomic_DNA"/>
</dbReference>
<organism evidence="2 3">
    <name type="scientific">Roseateles subflavus</name>
    <dbReference type="NCBI Taxonomy" id="3053353"/>
    <lineage>
        <taxon>Bacteria</taxon>
        <taxon>Pseudomonadati</taxon>
        <taxon>Pseudomonadota</taxon>
        <taxon>Betaproteobacteria</taxon>
        <taxon>Burkholderiales</taxon>
        <taxon>Sphaerotilaceae</taxon>
        <taxon>Roseateles</taxon>
    </lineage>
</organism>
<protein>
    <submittedName>
        <fullName evidence="2">DUF4263 domain-containing protein</fullName>
    </submittedName>
</protein>
<accession>A0ABT7LM47</accession>
<dbReference type="RefSeq" id="WP_285983412.1">
    <property type="nucleotide sequence ID" value="NZ_JASVDS010000004.1"/>
</dbReference>
<reference evidence="2 3" key="1">
    <citation type="submission" date="2023-06" db="EMBL/GenBank/DDBJ databases">
        <title>Pelomonas sp. APW6 16S ribosomal RNA gene genome sequencing and assembly.</title>
        <authorList>
            <person name="Woo H."/>
        </authorList>
    </citation>
    <scope>NUCLEOTIDE SEQUENCE [LARGE SCALE GENOMIC DNA]</scope>
    <source>
        <strain evidence="2 3">APW6</strain>
    </source>
</reference>
<dbReference type="Pfam" id="PF14082">
    <property type="entry name" value="SduA_C"/>
    <property type="match status" value="1"/>
</dbReference>
<evidence type="ECO:0000313" key="2">
    <source>
        <dbReference type="EMBL" id="MDL5033327.1"/>
    </source>
</evidence>
<comment type="caution">
    <text evidence="2">The sequence shown here is derived from an EMBL/GenBank/DDBJ whole genome shotgun (WGS) entry which is preliminary data.</text>
</comment>